<reference evidence="2" key="1">
    <citation type="journal article" date="2019" name="Int. J. Syst. Evol. Microbiol.">
        <title>The Global Catalogue of Microorganisms (GCM) 10K type strain sequencing project: providing services to taxonomists for standard genome sequencing and annotation.</title>
        <authorList>
            <consortium name="The Broad Institute Genomics Platform"/>
            <consortium name="The Broad Institute Genome Sequencing Center for Infectious Disease"/>
            <person name="Wu L."/>
            <person name="Ma J."/>
        </authorList>
    </citation>
    <scope>NUCLEOTIDE SEQUENCE [LARGE SCALE GENOMIC DNA]</scope>
    <source>
        <strain evidence="2">KCTC 22157</strain>
    </source>
</reference>
<dbReference type="RefSeq" id="WP_193461732.1">
    <property type="nucleotide sequence ID" value="NZ_BMXO01000012.1"/>
</dbReference>
<organism evidence="1 2">
    <name type="scientific">Halomonas johnsoniae</name>
    <dbReference type="NCBI Taxonomy" id="502832"/>
    <lineage>
        <taxon>Bacteria</taxon>
        <taxon>Pseudomonadati</taxon>
        <taxon>Pseudomonadota</taxon>
        <taxon>Gammaproteobacteria</taxon>
        <taxon>Oceanospirillales</taxon>
        <taxon>Halomonadaceae</taxon>
        <taxon>Halomonas</taxon>
    </lineage>
</organism>
<proteinExistence type="predicted"/>
<evidence type="ECO:0000313" key="1">
    <source>
        <dbReference type="EMBL" id="GGW62531.1"/>
    </source>
</evidence>
<accession>A0ABQ2WPQ2</accession>
<protein>
    <submittedName>
        <fullName evidence="1">Uncharacterized protein</fullName>
    </submittedName>
</protein>
<dbReference type="Proteomes" id="UP000647585">
    <property type="component" value="Unassembled WGS sequence"/>
</dbReference>
<name>A0ABQ2WPQ2_9GAMM</name>
<keyword evidence="2" id="KW-1185">Reference proteome</keyword>
<gene>
    <name evidence="1" type="ORF">GCM10007158_24210</name>
</gene>
<sequence length="57" mass="6694">MGNYELQHVTNAIQVLIDDIQATDMDEQMPEDYGWLLEFLDDAVKQQREHVMVMLLV</sequence>
<comment type="caution">
    <text evidence="1">The sequence shown here is derived from an EMBL/GenBank/DDBJ whole genome shotgun (WGS) entry which is preliminary data.</text>
</comment>
<evidence type="ECO:0000313" key="2">
    <source>
        <dbReference type="Proteomes" id="UP000647585"/>
    </source>
</evidence>
<dbReference type="EMBL" id="BMXO01000012">
    <property type="protein sequence ID" value="GGW62531.1"/>
    <property type="molecule type" value="Genomic_DNA"/>
</dbReference>